<keyword evidence="1" id="KW-0732">Signal</keyword>
<name>A0A7J7NPQ6_9MAGN</name>
<comment type="caution">
    <text evidence="2">The sequence shown here is derived from an EMBL/GenBank/DDBJ whole genome shotgun (WGS) entry which is preliminary data.</text>
</comment>
<dbReference type="AlphaFoldDB" id="A0A7J7NPQ6"/>
<reference evidence="2 3" key="1">
    <citation type="journal article" date="2020" name="IScience">
        <title>Genome Sequencing of the Endangered Kingdonia uniflora (Circaeasteraceae, Ranunculales) Reveals Potential Mechanisms of Evolutionary Specialization.</title>
        <authorList>
            <person name="Sun Y."/>
            <person name="Deng T."/>
            <person name="Zhang A."/>
            <person name="Moore M.J."/>
            <person name="Landis J.B."/>
            <person name="Lin N."/>
            <person name="Zhang H."/>
            <person name="Zhang X."/>
            <person name="Huang J."/>
            <person name="Zhang X."/>
            <person name="Sun H."/>
            <person name="Wang H."/>
        </authorList>
    </citation>
    <scope>NUCLEOTIDE SEQUENCE [LARGE SCALE GENOMIC DNA]</scope>
    <source>
        <strain evidence="2">TB1705</strain>
        <tissue evidence="2">Leaf</tissue>
    </source>
</reference>
<sequence>MYGGFNLLMLQVFSCPILQYSGGDSNSPQSSPSVGMNIYGEYFQVHKYSIHEKTEYPYGTSRKRKHTKFSKDLTKILEVMVCF</sequence>
<proteinExistence type="predicted"/>
<dbReference type="EMBL" id="JACGCM010000671">
    <property type="protein sequence ID" value="KAF6169030.1"/>
    <property type="molecule type" value="Genomic_DNA"/>
</dbReference>
<dbReference type="Proteomes" id="UP000541444">
    <property type="component" value="Unassembled WGS sequence"/>
</dbReference>
<evidence type="ECO:0000256" key="1">
    <source>
        <dbReference type="SAM" id="SignalP"/>
    </source>
</evidence>
<accession>A0A7J7NPQ6</accession>
<organism evidence="2 3">
    <name type="scientific">Kingdonia uniflora</name>
    <dbReference type="NCBI Taxonomy" id="39325"/>
    <lineage>
        <taxon>Eukaryota</taxon>
        <taxon>Viridiplantae</taxon>
        <taxon>Streptophyta</taxon>
        <taxon>Embryophyta</taxon>
        <taxon>Tracheophyta</taxon>
        <taxon>Spermatophyta</taxon>
        <taxon>Magnoliopsida</taxon>
        <taxon>Ranunculales</taxon>
        <taxon>Circaeasteraceae</taxon>
        <taxon>Kingdonia</taxon>
    </lineage>
</organism>
<evidence type="ECO:0000313" key="2">
    <source>
        <dbReference type="EMBL" id="KAF6169030.1"/>
    </source>
</evidence>
<gene>
    <name evidence="2" type="ORF">GIB67_038527</name>
</gene>
<keyword evidence="3" id="KW-1185">Reference proteome</keyword>
<protein>
    <submittedName>
        <fullName evidence="2">Uncharacterized protein</fullName>
    </submittedName>
</protein>
<feature type="chain" id="PRO_5029841656" evidence="1">
    <location>
        <begin position="24"/>
        <end position="83"/>
    </location>
</feature>
<feature type="signal peptide" evidence="1">
    <location>
        <begin position="1"/>
        <end position="23"/>
    </location>
</feature>
<evidence type="ECO:0000313" key="3">
    <source>
        <dbReference type="Proteomes" id="UP000541444"/>
    </source>
</evidence>